<dbReference type="RefSeq" id="WP_336557242.1">
    <property type="nucleotide sequence ID" value="NZ_JAYLLN010000005.1"/>
</dbReference>
<accession>A0ABU8I3H4</accession>
<protein>
    <recommendedName>
        <fullName evidence="4">DoxX family protein</fullName>
    </recommendedName>
</protein>
<organism evidence="2 3">
    <name type="scientific">Sphingobacterium tenebrionis</name>
    <dbReference type="NCBI Taxonomy" id="3111775"/>
    <lineage>
        <taxon>Bacteria</taxon>
        <taxon>Pseudomonadati</taxon>
        <taxon>Bacteroidota</taxon>
        <taxon>Sphingobacteriia</taxon>
        <taxon>Sphingobacteriales</taxon>
        <taxon>Sphingobacteriaceae</taxon>
        <taxon>Sphingobacterium</taxon>
    </lineage>
</organism>
<feature type="transmembrane region" description="Helical" evidence="1">
    <location>
        <begin position="234"/>
        <end position="255"/>
    </location>
</feature>
<keyword evidence="1" id="KW-0472">Membrane</keyword>
<gene>
    <name evidence="2" type="ORF">VJ786_03495</name>
</gene>
<keyword evidence="1" id="KW-1133">Transmembrane helix</keyword>
<feature type="transmembrane region" description="Helical" evidence="1">
    <location>
        <begin position="287"/>
        <end position="305"/>
    </location>
</feature>
<dbReference type="EMBL" id="JAYLLN010000005">
    <property type="protein sequence ID" value="MEI5983960.1"/>
    <property type="molecule type" value="Genomic_DNA"/>
</dbReference>
<comment type="caution">
    <text evidence="2">The sequence shown here is derived from an EMBL/GenBank/DDBJ whole genome shotgun (WGS) entry which is preliminary data.</text>
</comment>
<feature type="transmembrane region" description="Helical" evidence="1">
    <location>
        <begin position="133"/>
        <end position="152"/>
    </location>
</feature>
<evidence type="ECO:0000313" key="2">
    <source>
        <dbReference type="EMBL" id="MEI5983960.1"/>
    </source>
</evidence>
<dbReference type="Proteomes" id="UP001363035">
    <property type="component" value="Unassembled WGS sequence"/>
</dbReference>
<keyword evidence="1" id="KW-0812">Transmembrane</keyword>
<proteinExistence type="predicted"/>
<reference evidence="2 3" key="1">
    <citation type="submission" date="2024-01" db="EMBL/GenBank/DDBJ databases">
        <title>Sphingobacterium tenebrionis sp. nov., a novel endophyte isolated from tenebrio molitor intestines.</title>
        <authorList>
            <person name="Zhang C."/>
        </authorList>
    </citation>
    <scope>NUCLEOTIDE SEQUENCE [LARGE SCALE GENOMIC DNA]</scope>
    <source>
        <strain evidence="2 3">PU5-4</strain>
    </source>
</reference>
<name>A0ABU8I3H4_9SPHI</name>
<evidence type="ECO:0008006" key="4">
    <source>
        <dbReference type="Google" id="ProtNLM"/>
    </source>
</evidence>
<feature type="transmembrane region" description="Helical" evidence="1">
    <location>
        <begin position="89"/>
        <end position="112"/>
    </location>
</feature>
<evidence type="ECO:0000256" key="1">
    <source>
        <dbReference type="SAM" id="Phobius"/>
    </source>
</evidence>
<keyword evidence="3" id="KW-1185">Reference proteome</keyword>
<evidence type="ECO:0000313" key="3">
    <source>
        <dbReference type="Proteomes" id="UP001363035"/>
    </source>
</evidence>
<sequence>MKQENNNQPLTEAKHSLRIPNNPILFWFLFLFILSFIITYNNSTFPFLQWVNKIFLQLFTWLMRFDWIKSIFHDAGNIELIGRGSGDHLYFWFIIGFVFLLSLLGAVIYWIIPRKNKSNQETRLAKANSLLHTMIRYYVGLMLINYGLIKLFKTQFPFPNILTLNTKLGDLSPMILTWAFFGYSYSYNIFVGIVEIMAILLLFRRTATLGALISFAASVNIMMINYSYDVSVKILSTALVLLTFYLLLPQLKNFYEFFVLQKKSQLSPSPSLFTYIKSKKIRTALQVFKYLLIVWTISMNINTIINTKKHYGNIFDENSPLYGYYHINNDQAAIRESMNMPSYWEAFIFMSDQYFMIKYENGKSEQYEKILDTKEQLLKIISKSGEKGFEFKYSVAPNGDLLLSEQSGKSKGTIRLTVMPADKSTLKSHQTQWIRKH</sequence>
<feature type="transmembrane region" description="Helical" evidence="1">
    <location>
        <begin position="175"/>
        <end position="202"/>
    </location>
</feature>
<feature type="transmembrane region" description="Helical" evidence="1">
    <location>
        <begin position="24"/>
        <end position="41"/>
    </location>
</feature>